<evidence type="ECO:0000256" key="6">
    <source>
        <dbReference type="PIRSR" id="PIRSR000138-1"/>
    </source>
</evidence>
<dbReference type="Gene3D" id="3.20.20.70">
    <property type="entry name" value="Aldolase class I"/>
    <property type="match status" value="1"/>
</dbReference>
<feature type="non-terminal residue" evidence="9">
    <location>
        <position position="372"/>
    </location>
</feature>
<dbReference type="CDD" id="cd02809">
    <property type="entry name" value="alpha_hydroxyacid_oxid_FMN"/>
    <property type="match status" value="1"/>
</dbReference>
<dbReference type="EMBL" id="NCSJ02000042">
    <property type="protein sequence ID" value="RFU33064.1"/>
    <property type="molecule type" value="Genomic_DNA"/>
</dbReference>
<keyword evidence="2" id="KW-0560">Oxidoreductase</keyword>
<dbReference type="GO" id="GO:0016491">
    <property type="term" value="F:oxidoreductase activity"/>
    <property type="evidence" value="ECO:0007669"/>
    <property type="project" value="UniProtKB-KW"/>
</dbReference>
<dbReference type="InterPro" id="IPR000262">
    <property type="entry name" value="FMN-dep_DH"/>
</dbReference>
<dbReference type="FunFam" id="3.20.20.70:FF:000056">
    <property type="entry name" value="hydroxyacid oxidase 2"/>
    <property type="match status" value="1"/>
</dbReference>
<keyword evidence="7" id="KW-0288">FMN</keyword>
<comment type="caution">
    <text evidence="9">The sequence shown here is derived from an EMBL/GenBank/DDBJ whole genome shotgun (WGS) entry which is preliminary data.</text>
</comment>
<feature type="binding site" evidence="7">
    <location>
        <position position="33"/>
    </location>
    <ligand>
        <name>glyoxylate</name>
        <dbReference type="ChEBI" id="CHEBI:36655"/>
    </ligand>
</feature>
<keyword evidence="7" id="KW-0285">Flavoprotein</keyword>
<dbReference type="PANTHER" id="PTHR10578">
    <property type="entry name" value="S -2-HYDROXY-ACID OXIDASE-RELATED"/>
    <property type="match status" value="1"/>
</dbReference>
<evidence type="ECO:0000256" key="2">
    <source>
        <dbReference type="ARBA" id="ARBA00023002"/>
    </source>
</evidence>
<evidence type="ECO:0000256" key="1">
    <source>
        <dbReference type="ARBA" id="ARBA00001917"/>
    </source>
</evidence>
<feature type="binding site" evidence="7">
    <location>
        <position position="165"/>
    </location>
    <ligand>
        <name>FMN</name>
        <dbReference type="ChEBI" id="CHEBI:58210"/>
    </ligand>
</feature>
<comment type="cofactor">
    <cofactor evidence="1">
        <name>FMN</name>
        <dbReference type="ChEBI" id="CHEBI:58210"/>
    </cofactor>
</comment>
<dbReference type="Proteomes" id="UP000258309">
    <property type="component" value="Unassembled WGS sequence"/>
</dbReference>
<dbReference type="OMA" id="SHITTPW"/>
<name>A0A3E2HI15_SCYLI</name>
<reference evidence="9 10" key="1">
    <citation type="submission" date="2018-05" db="EMBL/GenBank/DDBJ databases">
        <title>Draft genome sequence of Scytalidium lignicola DSM 105466, a ubiquitous saprotrophic fungus.</title>
        <authorList>
            <person name="Buettner E."/>
            <person name="Gebauer A.M."/>
            <person name="Hofrichter M."/>
            <person name="Liers C."/>
            <person name="Kellner H."/>
        </authorList>
    </citation>
    <scope>NUCLEOTIDE SEQUENCE [LARGE SCALE GENOMIC DNA]</scope>
    <source>
        <strain evidence="9 10">DSM 105466</strain>
    </source>
</reference>
<dbReference type="STRING" id="5539.A0A3E2HI15"/>
<feature type="non-terminal residue" evidence="9">
    <location>
        <position position="1"/>
    </location>
</feature>
<evidence type="ECO:0000256" key="3">
    <source>
        <dbReference type="ARBA" id="ARBA00024042"/>
    </source>
</evidence>
<dbReference type="InterPro" id="IPR008259">
    <property type="entry name" value="FMN_hydac_DH_AS"/>
</dbReference>
<evidence type="ECO:0000256" key="4">
    <source>
        <dbReference type="ARBA" id="ARBA00073420"/>
    </source>
</evidence>
<dbReference type="PANTHER" id="PTHR10578:SF149">
    <property type="entry name" value="2-HYDROXYACID OXIDASE 2"/>
    <property type="match status" value="1"/>
</dbReference>
<feature type="domain" description="FMN hydroxy acid dehydrogenase" evidence="8">
    <location>
        <begin position="7"/>
        <end position="365"/>
    </location>
</feature>
<evidence type="ECO:0000256" key="7">
    <source>
        <dbReference type="PIRSR" id="PIRSR000138-2"/>
    </source>
</evidence>
<dbReference type="InterPro" id="IPR012133">
    <property type="entry name" value="Alpha-hydoxy_acid_DH_FMN"/>
</dbReference>
<keyword evidence="10" id="KW-1185">Reference proteome</keyword>
<feature type="binding site" evidence="7">
    <location>
        <position position="258"/>
    </location>
    <ligand>
        <name>FMN</name>
        <dbReference type="ChEBI" id="CHEBI:58210"/>
    </ligand>
</feature>
<evidence type="ECO:0000313" key="9">
    <source>
        <dbReference type="EMBL" id="RFU33064.1"/>
    </source>
</evidence>
<feature type="binding site" evidence="7">
    <location>
        <position position="263"/>
    </location>
    <ligand>
        <name>glyoxylate</name>
        <dbReference type="ChEBI" id="CHEBI:36655"/>
    </ligand>
</feature>
<feature type="binding site" evidence="7">
    <location>
        <position position="260"/>
    </location>
    <ligand>
        <name>glyoxylate</name>
        <dbReference type="ChEBI" id="CHEBI:36655"/>
    </ligand>
</feature>
<organism evidence="9 10">
    <name type="scientific">Scytalidium lignicola</name>
    <name type="common">Hyphomycete</name>
    <dbReference type="NCBI Taxonomy" id="5539"/>
    <lineage>
        <taxon>Eukaryota</taxon>
        <taxon>Fungi</taxon>
        <taxon>Dikarya</taxon>
        <taxon>Ascomycota</taxon>
        <taxon>Pezizomycotina</taxon>
        <taxon>Leotiomycetes</taxon>
        <taxon>Leotiomycetes incertae sedis</taxon>
        <taxon>Scytalidium</taxon>
    </lineage>
</organism>
<sequence>MAFRPLALDKDIHSIKDLKDKGSAKLPREYREYFNEGAMDMLTVRDNEEAFNRYRIRPRIMTDVSNIDTTTELFGIQIAFPFGFSPAAMHQLAHPEGEVGTSKGAAVIGCPMLLSTYFTKSLEDVIAEGKGNPYAYQITMIKDRVKTVEMIRRAEAAGYRVIILTMDCPVLGRRLNEFRNAFVMLAGMRYPNVDPEADASKSLDVGGEGMRYEDNLNWAEVAQFLRSTTKLPLWIKGVYTSDDVILAIKYGFNGVIISNHGGRQLDSVPATLDALRECAPAARGKIPIGIDSGIRRGTDIFKAIALGADFCLSGRVPIWGLAWNGAAGVELALRTLKAEFEMAMSLAGCKTVKEISRHHLSVLNSEGLLCKL</sequence>
<feature type="binding site" evidence="7">
    <location>
        <begin position="291"/>
        <end position="295"/>
    </location>
    <ligand>
        <name>FMN</name>
        <dbReference type="ChEBI" id="CHEBI:58210"/>
    </ligand>
</feature>
<dbReference type="OrthoDB" id="1925334at2759"/>
<dbReference type="PROSITE" id="PS51349">
    <property type="entry name" value="FMN_HYDROXY_ACID_DH_2"/>
    <property type="match status" value="1"/>
</dbReference>
<dbReference type="InterPro" id="IPR013785">
    <property type="entry name" value="Aldolase_TIM"/>
</dbReference>
<evidence type="ECO:0000259" key="8">
    <source>
        <dbReference type="PROSITE" id="PS51349"/>
    </source>
</evidence>
<feature type="binding site" evidence="7">
    <location>
        <position position="174"/>
    </location>
    <ligand>
        <name>glyoxylate</name>
        <dbReference type="ChEBI" id="CHEBI:36655"/>
    </ligand>
</feature>
<dbReference type="PROSITE" id="PS00557">
    <property type="entry name" value="FMN_HYDROXY_ACID_DH_1"/>
    <property type="match status" value="1"/>
</dbReference>
<dbReference type="SUPFAM" id="SSF51395">
    <property type="entry name" value="FMN-linked oxidoreductases"/>
    <property type="match status" value="1"/>
</dbReference>
<feature type="binding site" evidence="7">
    <location>
        <position position="236"/>
    </location>
    <ligand>
        <name>FMN</name>
        <dbReference type="ChEBI" id="CHEBI:58210"/>
    </ligand>
</feature>
<feature type="binding site" evidence="7">
    <location>
        <position position="115"/>
    </location>
    <ligand>
        <name>FMN</name>
        <dbReference type="ChEBI" id="CHEBI:58210"/>
    </ligand>
</feature>
<evidence type="ECO:0000256" key="5">
    <source>
        <dbReference type="ARBA" id="ARBA00083297"/>
    </source>
</evidence>
<feature type="active site" description="Proton acceptor" evidence="6">
    <location>
        <position position="260"/>
    </location>
</feature>
<dbReference type="GO" id="GO:0005737">
    <property type="term" value="C:cytoplasm"/>
    <property type="evidence" value="ECO:0007669"/>
    <property type="project" value="UniProtKB-ARBA"/>
</dbReference>
<dbReference type="PIRSF" id="PIRSF000138">
    <property type="entry name" value="Al-hdrx_acd_dh"/>
    <property type="match status" value="1"/>
</dbReference>
<proteinExistence type="inferred from homology"/>
<gene>
    <name evidence="9" type="ORF">B7463_g3301</name>
</gene>
<comment type="similarity">
    <text evidence="3">Belongs to the FMN-dependent alpha-hydroxy acid dehydrogenase family.</text>
</comment>
<dbReference type="AlphaFoldDB" id="A0A3E2HI15"/>
<dbReference type="Pfam" id="PF01070">
    <property type="entry name" value="FMN_dh"/>
    <property type="match status" value="1"/>
</dbReference>
<dbReference type="InterPro" id="IPR037396">
    <property type="entry name" value="FMN_HAD"/>
</dbReference>
<dbReference type="GO" id="GO:0010181">
    <property type="term" value="F:FMN binding"/>
    <property type="evidence" value="ECO:0007669"/>
    <property type="project" value="InterPro"/>
</dbReference>
<accession>A0A3E2HI15</accession>
<feature type="binding site" evidence="7">
    <location>
        <begin position="86"/>
        <end position="88"/>
    </location>
    <ligand>
        <name>FMN</name>
        <dbReference type="ChEBI" id="CHEBI:58210"/>
    </ligand>
</feature>
<protein>
    <recommendedName>
        <fullName evidence="4">Oxidase FUB9</fullName>
    </recommendedName>
    <alternativeName>
        <fullName evidence="5">Fusaric acid biosynthesis protein 9</fullName>
    </alternativeName>
</protein>
<evidence type="ECO:0000313" key="10">
    <source>
        <dbReference type="Proteomes" id="UP000258309"/>
    </source>
</evidence>
<feature type="binding site" evidence="7">
    <location>
        <begin position="314"/>
        <end position="315"/>
    </location>
    <ligand>
        <name>FMN</name>
        <dbReference type="ChEBI" id="CHEBI:58210"/>
    </ligand>
</feature>
<feature type="binding site" evidence="7">
    <location>
        <position position="137"/>
    </location>
    <ligand>
        <name>FMN</name>
        <dbReference type="ChEBI" id="CHEBI:58210"/>
    </ligand>
</feature>